<reference evidence="3" key="2">
    <citation type="journal article" date="2014" name="BMC Genomics">
        <title>A genomic perspective to assessing quality of mass-reared SIT flies used in Mediterranean fruit fly (Ceratitis capitata) eradication in California.</title>
        <authorList>
            <person name="Calla B."/>
            <person name="Hall B."/>
            <person name="Hou S."/>
            <person name="Geib S.M."/>
        </authorList>
    </citation>
    <scope>NUCLEOTIDE SEQUENCE</scope>
</reference>
<dbReference type="InterPro" id="IPR014716">
    <property type="entry name" value="Fibrinogen_a/b/g_C_1"/>
</dbReference>
<evidence type="ECO:0000313" key="3">
    <source>
        <dbReference type="EMBL" id="JAC05440.1"/>
    </source>
</evidence>
<dbReference type="EMBL" id="GAMC01001116">
    <property type="protein sequence ID" value="JAC05440.1"/>
    <property type="molecule type" value="mRNA"/>
</dbReference>
<feature type="domain" description="Fibrinogen C-terminal" evidence="2">
    <location>
        <begin position="98"/>
        <end position="271"/>
    </location>
</feature>
<accession>W8CDY9</accession>
<dbReference type="AlphaFoldDB" id="W8CDY9"/>
<proteinExistence type="evidence at transcript level"/>
<name>W8CDY9_CERCA</name>
<organism evidence="3">
    <name type="scientific">Ceratitis capitata</name>
    <name type="common">Mediterranean fruit fly</name>
    <name type="synonym">Tephritis capitata</name>
    <dbReference type="NCBI Taxonomy" id="7213"/>
    <lineage>
        <taxon>Eukaryota</taxon>
        <taxon>Metazoa</taxon>
        <taxon>Ecdysozoa</taxon>
        <taxon>Arthropoda</taxon>
        <taxon>Hexapoda</taxon>
        <taxon>Insecta</taxon>
        <taxon>Pterygota</taxon>
        <taxon>Neoptera</taxon>
        <taxon>Endopterygota</taxon>
        <taxon>Diptera</taxon>
        <taxon>Brachycera</taxon>
        <taxon>Muscomorpha</taxon>
        <taxon>Tephritoidea</taxon>
        <taxon>Tephritidae</taxon>
        <taxon>Ceratitis</taxon>
        <taxon>Ceratitis</taxon>
    </lineage>
</organism>
<protein>
    <submittedName>
        <fullName evidence="3">Angiopoietin-1</fullName>
    </submittedName>
</protein>
<dbReference type="Gene3D" id="3.90.215.10">
    <property type="entry name" value="Gamma Fibrinogen, chain A, domain 1"/>
    <property type="match status" value="1"/>
</dbReference>
<dbReference type="SUPFAM" id="SSF56496">
    <property type="entry name" value="Fibrinogen C-terminal domain-like"/>
    <property type="match status" value="1"/>
</dbReference>
<feature type="coiled-coil region" evidence="1">
    <location>
        <begin position="30"/>
        <end position="57"/>
    </location>
</feature>
<keyword evidence="1" id="KW-0175">Coiled coil</keyword>
<dbReference type="PANTHER" id="PTHR19143:SF394">
    <property type="entry name" value="ANGIOPOIETIN-RELATED PROTEIN 3-LIKE"/>
    <property type="match status" value="1"/>
</dbReference>
<dbReference type="PANTHER" id="PTHR19143">
    <property type="entry name" value="FIBRINOGEN/TENASCIN/ANGIOPOEITIN"/>
    <property type="match status" value="1"/>
</dbReference>
<dbReference type="Pfam" id="PF00147">
    <property type="entry name" value="Fibrinogen_C"/>
    <property type="match status" value="1"/>
</dbReference>
<dbReference type="OrthoDB" id="7959833at2759"/>
<dbReference type="SMART" id="SM00186">
    <property type="entry name" value="FBG"/>
    <property type="match status" value="1"/>
</dbReference>
<reference evidence="3" key="1">
    <citation type="submission" date="2013-07" db="EMBL/GenBank/DDBJ databases">
        <authorList>
            <person name="Geib S."/>
        </authorList>
    </citation>
    <scope>NUCLEOTIDE SEQUENCE</scope>
</reference>
<dbReference type="InterPro" id="IPR050373">
    <property type="entry name" value="Fibrinogen_C-term_domain"/>
</dbReference>
<gene>
    <name evidence="3" type="primary">ANGP1</name>
</gene>
<sequence length="296" mass="34006">MLLRVQTFMESMDERLVKLESDYEITADSKQKEQSSITALESRLTDIENTLDSTKGREMSIQLLMEKFNEMEKMLKISQSVRIVEGKQFDVHYAPPRINMPTTYTDCADVKMKLGDRYKDGVYEINVAHFPPWEVRCVTKCLAGSCCAWTVIMHGSAASAERVFQRDWNEYQNGFGNAHGDLFIGLDRLHALTNRSPQLMLITDYVFGKEYIFEDFRIANAIFSYAVTIPMDLEKIPGGLNDLILSTTWKFSTNSKCAMLHGRSWWYNDQCVGGFRRDTLSDNICMMIRPEQCNGN</sequence>
<dbReference type="GO" id="GO:0005615">
    <property type="term" value="C:extracellular space"/>
    <property type="evidence" value="ECO:0007669"/>
    <property type="project" value="TreeGrafter"/>
</dbReference>
<evidence type="ECO:0000256" key="1">
    <source>
        <dbReference type="SAM" id="Coils"/>
    </source>
</evidence>
<dbReference type="InterPro" id="IPR036056">
    <property type="entry name" value="Fibrinogen-like_C"/>
</dbReference>
<evidence type="ECO:0000259" key="2">
    <source>
        <dbReference type="PROSITE" id="PS51406"/>
    </source>
</evidence>
<dbReference type="PROSITE" id="PS51406">
    <property type="entry name" value="FIBRINOGEN_C_2"/>
    <property type="match status" value="1"/>
</dbReference>
<dbReference type="InterPro" id="IPR002181">
    <property type="entry name" value="Fibrinogen_a/b/g_C_dom"/>
</dbReference>